<proteinExistence type="predicted"/>
<name>A0AAE0SC70_9BIVA</name>
<organism evidence="1 2">
    <name type="scientific">Potamilus streckersoni</name>
    <dbReference type="NCBI Taxonomy" id="2493646"/>
    <lineage>
        <taxon>Eukaryota</taxon>
        <taxon>Metazoa</taxon>
        <taxon>Spiralia</taxon>
        <taxon>Lophotrochozoa</taxon>
        <taxon>Mollusca</taxon>
        <taxon>Bivalvia</taxon>
        <taxon>Autobranchia</taxon>
        <taxon>Heteroconchia</taxon>
        <taxon>Palaeoheterodonta</taxon>
        <taxon>Unionida</taxon>
        <taxon>Unionoidea</taxon>
        <taxon>Unionidae</taxon>
        <taxon>Ambleminae</taxon>
        <taxon>Lampsilini</taxon>
        <taxon>Potamilus</taxon>
    </lineage>
</organism>
<evidence type="ECO:0000313" key="1">
    <source>
        <dbReference type="EMBL" id="KAK3589357.1"/>
    </source>
</evidence>
<reference evidence="1" key="2">
    <citation type="journal article" date="2021" name="Genome Biol. Evol.">
        <title>Developing a high-quality reference genome for a parasitic bivalve with doubly uniparental inheritance (Bivalvia: Unionida).</title>
        <authorList>
            <person name="Smith C.H."/>
        </authorList>
    </citation>
    <scope>NUCLEOTIDE SEQUENCE</scope>
    <source>
        <strain evidence="1">CHS0354</strain>
        <tissue evidence="1">Mantle</tissue>
    </source>
</reference>
<accession>A0AAE0SC70</accession>
<gene>
    <name evidence="1" type="ORF">CHS0354_010002</name>
</gene>
<reference evidence="1" key="1">
    <citation type="journal article" date="2021" name="Genome Biol. Evol.">
        <title>A High-Quality Reference Genome for a Parasitic Bivalve with Doubly Uniparental Inheritance (Bivalvia: Unionida).</title>
        <authorList>
            <person name="Smith C.H."/>
        </authorList>
    </citation>
    <scope>NUCLEOTIDE SEQUENCE</scope>
    <source>
        <strain evidence="1">CHS0354</strain>
    </source>
</reference>
<sequence length="640" mass="72502">MQSRYNCQPVQLLSYPSPCNPGTTANPSNCYLIHHHTIQIQLPTRLIVTLSITIQSRYNCQTVQLLSYPSPYYPDATANPSNCYLIHHYTIQIQLPTSLIAILSITIQSRYNCQPVQLLSCPSPYHPDTTANPSNCYLIHHHTIQIQLPTHPIDILSITIQSRYNCQPVQLLSYPSPYNPDTTDNPSNCYLIHHHTIQVQLPTHPIAILSITIASRYNCQPVQLLSYPSPCNPGTTANPSNCYLIHHYAIQVQLPTRPIAPYPSPCNPGTTANPSNCYLIHHHTIQIQLPTRLIVILSITIQSRYNCQTVQLLSYPSPYYPDATVNPSNCYLIHHHAIQTQLPTRPIAILSITIQSRYNCQPVQLLSYPSPYHTAANPSNCYLIHHYTIQIQLPTRLIAILSITIQSRYNCQPVQLLSCPSPYHPDTTANPSNCYLIHHHTIQIQLPTHPIDILSITIQSRYNCQPVQLLSYPSPYNPDTTDNPSNCYLIHHHTIQVQLPTRPIAILSITIASRYNCQPVQLLSYPSPCNPDTTANPSNFYLIHHHTIQIQLPTRSVAILSITMQSWYNCQPSNRYLIHHHTIQIQLPTRPIAILPITMPSSYKHNDSPYAWCKSLVPETTTGITENWYSLQTCINLQIV</sequence>
<protein>
    <submittedName>
        <fullName evidence="1">Uncharacterized protein</fullName>
    </submittedName>
</protein>
<evidence type="ECO:0000313" key="2">
    <source>
        <dbReference type="Proteomes" id="UP001195483"/>
    </source>
</evidence>
<keyword evidence="2" id="KW-1185">Reference proteome</keyword>
<comment type="caution">
    <text evidence="1">The sequence shown here is derived from an EMBL/GenBank/DDBJ whole genome shotgun (WGS) entry which is preliminary data.</text>
</comment>
<reference evidence="1" key="3">
    <citation type="submission" date="2023-05" db="EMBL/GenBank/DDBJ databases">
        <authorList>
            <person name="Smith C.H."/>
        </authorList>
    </citation>
    <scope>NUCLEOTIDE SEQUENCE</scope>
    <source>
        <strain evidence="1">CHS0354</strain>
        <tissue evidence="1">Mantle</tissue>
    </source>
</reference>
<dbReference type="Proteomes" id="UP001195483">
    <property type="component" value="Unassembled WGS sequence"/>
</dbReference>
<dbReference type="EMBL" id="JAEAOA010000631">
    <property type="protein sequence ID" value="KAK3589357.1"/>
    <property type="molecule type" value="Genomic_DNA"/>
</dbReference>
<dbReference type="AlphaFoldDB" id="A0AAE0SC70"/>